<reference evidence="2" key="1">
    <citation type="journal article" date="2019" name="Int. J. Syst. Evol. Microbiol.">
        <title>The Global Catalogue of Microorganisms (GCM) 10K type strain sequencing project: providing services to taxonomists for standard genome sequencing and annotation.</title>
        <authorList>
            <consortium name="The Broad Institute Genomics Platform"/>
            <consortium name="The Broad Institute Genome Sequencing Center for Infectious Disease"/>
            <person name="Wu L."/>
            <person name="Ma J."/>
        </authorList>
    </citation>
    <scope>NUCLEOTIDE SEQUENCE [LARGE SCALE GENOMIC DNA]</scope>
    <source>
        <strain evidence="2">CGMCC 1.13574</strain>
    </source>
</reference>
<name>A0ABW5A2G7_9BACL</name>
<evidence type="ECO:0000313" key="2">
    <source>
        <dbReference type="Proteomes" id="UP001597343"/>
    </source>
</evidence>
<accession>A0ABW5A2G7</accession>
<evidence type="ECO:0000313" key="1">
    <source>
        <dbReference type="EMBL" id="MFD2172452.1"/>
    </source>
</evidence>
<keyword evidence="2" id="KW-1185">Reference proteome</keyword>
<comment type="caution">
    <text evidence="1">The sequence shown here is derived from an EMBL/GenBank/DDBJ whole genome shotgun (WGS) entry which is preliminary data.</text>
</comment>
<protein>
    <submittedName>
        <fullName evidence="1">Phage tail protein</fullName>
    </submittedName>
</protein>
<dbReference type="InterPro" id="IPR018755">
    <property type="entry name" value="Phage_Mu_Gp48"/>
</dbReference>
<proteinExistence type="predicted"/>
<dbReference type="Proteomes" id="UP001597343">
    <property type="component" value="Unassembled WGS sequence"/>
</dbReference>
<dbReference type="EMBL" id="JBHUIO010000026">
    <property type="protein sequence ID" value="MFD2172452.1"/>
    <property type="molecule type" value="Genomic_DNA"/>
</dbReference>
<sequence length="223" mass="25364">MTGHELDLLRKFFPRKWFEDGASGIDQLLRMVAVAMHVSQSVVEKVYAELSAELAVMTLPDWERLLGLSSGQNLDLEPRRKRIISRQWQRGGPTNTVDFEAALSLIFGVDVRVVSDSANYRMVIEWDEGERAVVVDLAEEYIKRNKLAFLAHTYQPKIETETIFVRAKAYSWEEDLPICGEFYCDDGGEGRLYDESITIQESGRHFVTPEPPFCGVLIAGEED</sequence>
<gene>
    <name evidence="1" type="ORF">ACFSOY_21130</name>
</gene>
<dbReference type="Pfam" id="PF10076">
    <property type="entry name" value="Phage_Mu_Gp48"/>
    <property type="match status" value="1"/>
</dbReference>
<organism evidence="1 2">
    <name type="scientific">Tumebacillus lipolyticus</name>
    <dbReference type="NCBI Taxonomy" id="1280370"/>
    <lineage>
        <taxon>Bacteria</taxon>
        <taxon>Bacillati</taxon>
        <taxon>Bacillota</taxon>
        <taxon>Bacilli</taxon>
        <taxon>Bacillales</taxon>
        <taxon>Alicyclobacillaceae</taxon>
        <taxon>Tumebacillus</taxon>
    </lineage>
</organism>
<dbReference type="RefSeq" id="WP_386049837.1">
    <property type="nucleotide sequence ID" value="NZ_JBHUIO010000026.1"/>
</dbReference>